<proteinExistence type="predicted"/>
<sequence>MEAFFILLMSLVQFKKKLRHLLYCLCVFLDFSAILGIYIIFGHFWAIRKEVKFSSFIRHDILSHFWAFTHFGEFTSYYAIIEQLQKEVRFCSFIRPDILSHFEAFT</sequence>
<keyword evidence="1" id="KW-1133">Transmembrane helix</keyword>
<keyword evidence="1" id="KW-0812">Transmembrane</keyword>
<keyword evidence="1" id="KW-0472">Membrane</keyword>
<name>A0A9J5ZET5_SOLCO</name>
<protein>
    <submittedName>
        <fullName evidence="2">Uncharacterized protein</fullName>
    </submittedName>
</protein>
<comment type="caution">
    <text evidence="2">The sequence shown here is derived from an EMBL/GenBank/DDBJ whole genome shotgun (WGS) entry which is preliminary data.</text>
</comment>
<evidence type="ECO:0000256" key="1">
    <source>
        <dbReference type="SAM" id="Phobius"/>
    </source>
</evidence>
<gene>
    <name evidence="2" type="ORF">H5410_021633</name>
</gene>
<accession>A0A9J5ZET5</accession>
<feature type="transmembrane region" description="Helical" evidence="1">
    <location>
        <begin position="21"/>
        <end position="41"/>
    </location>
</feature>
<dbReference type="EMBL" id="JACXVP010000004">
    <property type="protein sequence ID" value="KAG5610352.1"/>
    <property type="molecule type" value="Genomic_DNA"/>
</dbReference>
<organism evidence="2 3">
    <name type="scientific">Solanum commersonii</name>
    <name type="common">Commerson's wild potato</name>
    <name type="synonym">Commerson's nightshade</name>
    <dbReference type="NCBI Taxonomy" id="4109"/>
    <lineage>
        <taxon>Eukaryota</taxon>
        <taxon>Viridiplantae</taxon>
        <taxon>Streptophyta</taxon>
        <taxon>Embryophyta</taxon>
        <taxon>Tracheophyta</taxon>
        <taxon>Spermatophyta</taxon>
        <taxon>Magnoliopsida</taxon>
        <taxon>eudicotyledons</taxon>
        <taxon>Gunneridae</taxon>
        <taxon>Pentapetalae</taxon>
        <taxon>asterids</taxon>
        <taxon>lamiids</taxon>
        <taxon>Solanales</taxon>
        <taxon>Solanaceae</taxon>
        <taxon>Solanoideae</taxon>
        <taxon>Solaneae</taxon>
        <taxon>Solanum</taxon>
    </lineage>
</organism>
<reference evidence="2 3" key="1">
    <citation type="submission" date="2020-09" db="EMBL/GenBank/DDBJ databases">
        <title>De no assembly of potato wild relative species, Solanum commersonii.</title>
        <authorList>
            <person name="Cho K."/>
        </authorList>
    </citation>
    <scope>NUCLEOTIDE SEQUENCE [LARGE SCALE GENOMIC DNA]</scope>
    <source>
        <strain evidence="2">LZ3.2</strain>
        <tissue evidence="2">Leaf</tissue>
    </source>
</reference>
<dbReference type="Proteomes" id="UP000824120">
    <property type="component" value="Chromosome 4"/>
</dbReference>
<evidence type="ECO:0000313" key="2">
    <source>
        <dbReference type="EMBL" id="KAG5610352.1"/>
    </source>
</evidence>
<evidence type="ECO:0000313" key="3">
    <source>
        <dbReference type="Proteomes" id="UP000824120"/>
    </source>
</evidence>
<dbReference type="AlphaFoldDB" id="A0A9J5ZET5"/>
<keyword evidence="3" id="KW-1185">Reference proteome</keyword>